<dbReference type="RefSeq" id="WP_145380435.1">
    <property type="nucleotide sequence ID" value="NZ_CP036276.1"/>
</dbReference>
<name>A0A517ZYX3_9PLAN</name>
<gene>
    <name evidence="1" type="ORF">Mal52_61780</name>
</gene>
<sequence>MKNYELLGIDANNPEEFADRLRELDAERRDAEECPRWTYRRSYILTLLEYPCWEQMGYIEISDLPQRLEDGCKAVIDYFHGDWWREENIRRIERETPELLRIKPWSTVENIIENNAQRMDRSNPDCMFQWYEPLRSGIIFGGLLEKWDDVAHICSALDADVAPEYSAGTIIDEYFHYYLCVAGKLSGQWDAGFEKLLESAKKCRQKRLRDLLAAWDAAVASDQAAFDKAFPAAIKSFIKRKDDPSEHMGAALDETVIWLIAKRAGLSFPELSDKLNAAVMTCKSLGLDTTP</sequence>
<accession>A0A517ZYX3</accession>
<reference evidence="1 2" key="1">
    <citation type="submission" date="2019-02" db="EMBL/GenBank/DDBJ databases">
        <title>Deep-cultivation of Planctomycetes and their phenomic and genomic characterization uncovers novel biology.</title>
        <authorList>
            <person name="Wiegand S."/>
            <person name="Jogler M."/>
            <person name="Boedeker C."/>
            <person name="Pinto D."/>
            <person name="Vollmers J."/>
            <person name="Rivas-Marin E."/>
            <person name="Kohn T."/>
            <person name="Peeters S.H."/>
            <person name="Heuer A."/>
            <person name="Rast P."/>
            <person name="Oberbeckmann S."/>
            <person name="Bunk B."/>
            <person name="Jeske O."/>
            <person name="Meyerdierks A."/>
            <person name="Storesund J.E."/>
            <person name="Kallscheuer N."/>
            <person name="Luecker S."/>
            <person name="Lage O.M."/>
            <person name="Pohl T."/>
            <person name="Merkel B.J."/>
            <person name="Hornburger P."/>
            <person name="Mueller R.-W."/>
            <person name="Bruemmer F."/>
            <person name="Labrenz M."/>
            <person name="Spormann A.M."/>
            <person name="Op den Camp H."/>
            <person name="Overmann J."/>
            <person name="Amann R."/>
            <person name="Jetten M.S.M."/>
            <person name="Mascher T."/>
            <person name="Medema M.H."/>
            <person name="Devos D.P."/>
            <person name="Kaster A.-K."/>
            <person name="Ovreas L."/>
            <person name="Rohde M."/>
            <person name="Galperin M.Y."/>
            <person name="Jogler C."/>
        </authorList>
    </citation>
    <scope>NUCLEOTIDE SEQUENCE [LARGE SCALE GENOMIC DNA]</scope>
    <source>
        <strain evidence="1 2">Mal52</strain>
    </source>
</reference>
<proteinExistence type="predicted"/>
<dbReference type="KEGG" id="sdyn:Mal52_61780"/>
<organism evidence="1 2">
    <name type="scientific">Symmachiella dynata</name>
    <dbReference type="NCBI Taxonomy" id="2527995"/>
    <lineage>
        <taxon>Bacteria</taxon>
        <taxon>Pseudomonadati</taxon>
        <taxon>Planctomycetota</taxon>
        <taxon>Planctomycetia</taxon>
        <taxon>Planctomycetales</taxon>
        <taxon>Planctomycetaceae</taxon>
        <taxon>Symmachiella</taxon>
    </lineage>
</organism>
<dbReference type="AlphaFoldDB" id="A0A517ZYX3"/>
<dbReference type="EMBL" id="CP036276">
    <property type="protein sequence ID" value="QDU47643.1"/>
    <property type="molecule type" value="Genomic_DNA"/>
</dbReference>
<protein>
    <submittedName>
        <fullName evidence="1">Uncharacterized protein</fullName>
    </submittedName>
</protein>
<keyword evidence="2" id="KW-1185">Reference proteome</keyword>
<evidence type="ECO:0000313" key="2">
    <source>
        <dbReference type="Proteomes" id="UP000319383"/>
    </source>
</evidence>
<dbReference type="Proteomes" id="UP000319383">
    <property type="component" value="Chromosome"/>
</dbReference>
<evidence type="ECO:0000313" key="1">
    <source>
        <dbReference type="EMBL" id="QDU47643.1"/>
    </source>
</evidence>